<dbReference type="SMART" id="SM00344">
    <property type="entry name" value="HTH_ASNC"/>
    <property type="match status" value="1"/>
</dbReference>
<dbReference type="InterPro" id="IPR011008">
    <property type="entry name" value="Dimeric_a/b-barrel"/>
</dbReference>
<accession>A0ABP8U7K7</accession>
<sequence length="156" mass="16949">MAISLTFVRTDLDAVDWALLGALQEDARLSYNELARRVHLSAPTVAQRVRRLEETGVITGYHAQVDPAAAGFAVVAQVRMKCYGARCITVHPELLDDLPEVLEVSRLTGDVCSMVLIATTSVAELERILVRLASHGETSSAMVLSSPIPWRPLTPA</sequence>
<evidence type="ECO:0000256" key="3">
    <source>
        <dbReference type="ARBA" id="ARBA00023163"/>
    </source>
</evidence>
<feature type="domain" description="HTH asnC-type" evidence="4">
    <location>
        <begin position="12"/>
        <end position="73"/>
    </location>
</feature>
<keyword evidence="1" id="KW-0805">Transcription regulation</keyword>
<keyword evidence="3" id="KW-0804">Transcription</keyword>
<dbReference type="InterPro" id="IPR011991">
    <property type="entry name" value="ArsR-like_HTH"/>
</dbReference>
<evidence type="ECO:0000259" key="4">
    <source>
        <dbReference type="PROSITE" id="PS50956"/>
    </source>
</evidence>
<comment type="caution">
    <text evidence="5">The sequence shown here is derived from an EMBL/GenBank/DDBJ whole genome shotgun (WGS) entry which is preliminary data.</text>
</comment>
<protein>
    <submittedName>
        <fullName evidence="5">Lrp/AsnC family transcriptional regulator</fullName>
    </submittedName>
</protein>
<dbReference type="SUPFAM" id="SSF54909">
    <property type="entry name" value="Dimeric alpha+beta barrel"/>
    <property type="match status" value="1"/>
</dbReference>
<dbReference type="InterPro" id="IPR019887">
    <property type="entry name" value="Tscrpt_reg_AsnC/Lrp_C"/>
</dbReference>
<dbReference type="Pfam" id="PF01037">
    <property type="entry name" value="AsnC_trans_reg"/>
    <property type="match status" value="1"/>
</dbReference>
<dbReference type="PANTHER" id="PTHR30154">
    <property type="entry name" value="LEUCINE-RESPONSIVE REGULATORY PROTEIN"/>
    <property type="match status" value="1"/>
</dbReference>
<gene>
    <name evidence="5" type="ORF">GCM10023196_024190</name>
</gene>
<name>A0ABP8U7K7_9ACTN</name>
<dbReference type="SUPFAM" id="SSF46785">
    <property type="entry name" value="Winged helix' DNA-binding domain"/>
    <property type="match status" value="1"/>
</dbReference>
<dbReference type="PRINTS" id="PR00033">
    <property type="entry name" value="HTHASNC"/>
</dbReference>
<reference evidence="6" key="1">
    <citation type="journal article" date="2019" name="Int. J. Syst. Evol. Microbiol.">
        <title>The Global Catalogue of Microorganisms (GCM) 10K type strain sequencing project: providing services to taxonomists for standard genome sequencing and annotation.</title>
        <authorList>
            <consortium name="The Broad Institute Genomics Platform"/>
            <consortium name="The Broad Institute Genome Sequencing Center for Infectious Disease"/>
            <person name="Wu L."/>
            <person name="Ma J."/>
        </authorList>
    </citation>
    <scope>NUCLEOTIDE SEQUENCE [LARGE SCALE GENOMIC DNA]</scope>
    <source>
        <strain evidence="6">JCM 17939</strain>
    </source>
</reference>
<dbReference type="InterPro" id="IPR036390">
    <property type="entry name" value="WH_DNA-bd_sf"/>
</dbReference>
<dbReference type="InterPro" id="IPR019888">
    <property type="entry name" value="Tscrpt_reg_AsnC-like"/>
</dbReference>
<evidence type="ECO:0000256" key="2">
    <source>
        <dbReference type="ARBA" id="ARBA00023125"/>
    </source>
</evidence>
<dbReference type="Pfam" id="PF13404">
    <property type="entry name" value="HTH_AsnC-type"/>
    <property type="match status" value="1"/>
</dbReference>
<evidence type="ECO:0000256" key="1">
    <source>
        <dbReference type="ARBA" id="ARBA00023015"/>
    </source>
</evidence>
<dbReference type="PROSITE" id="PS50956">
    <property type="entry name" value="HTH_ASNC_2"/>
    <property type="match status" value="1"/>
</dbReference>
<organism evidence="5 6">
    <name type="scientific">Actinoallomurus vinaceus</name>
    <dbReference type="NCBI Taxonomy" id="1080074"/>
    <lineage>
        <taxon>Bacteria</taxon>
        <taxon>Bacillati</taxon>
        <taxon>Actinomycetota</taxon>
        <taxon>Actinomycetes</taxon>
        <taxon>Streptosporangiales</taxon>
        <taxon>Thermomonosporaceae</taxon>
        <taxon>Actinoallomurus</taxon>
    </lineage>
</organism>
<proteinExistence type="predicted"/>
<keyword evidence="2" id="KW-0238">DNA-binding</keyword>
<dbReference type="Proteomes" id="UP001501442">
    <property type="component" value="Unassembled WGS sequence"/>
</dbReference>
<dbReference type="Gene3D" id="3.30.70.920">
    <property type="match status" value="1"/>
</dbReference>
<dbReference type="InterPro" id="IPR000485">
    <property type="entry name" value="AsnC-type_HTH_dom"/>
</dbReference>
<evidence type="ECO:0000313" key="6">
    <source>
        <dbReference type="Proteomes" id="UP001501442"/>
    </source>
</evidence>
<dbReference type="EMBL" id="BAABHK010000003">
    <property type="protein sequence ID" value="GAA4624361.1"/>
    <property type="molecule type" value="Genomic_DNA"/>
</dbReference>
<keyword evidence="6" id="KW-1185">Reference proteome</keyword>
<dbReference type="Gene3D" id="1.10.10.10">
    <property type="entry name" value="Winged helix-like DNA-binding domain superfamily/Winged helix DNA-binding domain"/>
    <property type="match status" value="1"/>
</dbReference>
<dbReference type="CDD" id="cd00090">
    <property type="entry name" value="HTH_ARSR"/>
    <property type="match status" value="1"/>
</dbReference>
<dbReference type="InterPro" id="IPR036388">
    <property type="entry name" value="WH-like_DNA-bd_sf"/>
</dbReference>
<dbReference type="PANTHER" id="PTHR30154:SF53">
    <property type="entry name" value="HTH-TYPE TRANSCRIPTIONAL REGULATOR LRPC"/>
    <property type="match status" value="1"/>
</dbReference>
<evidence type="ECO:0000313" key="5">
    <source>
        <dbReference type="EMBL" id="GAA4624361.1"/>
    </source>
</evidence>